<evidence type="ECO:0000313" key="3">
    <source>
        <dbReference type="Proteomes" id="UP001565220"/>
    </source>
</evidence>
<reference evidence="2 3" key="1">
    <citation type="submission" date="2024-08" db="EMBL/GenBank/DDBJ databases">
        <title>Clostridium lapicellarii sp. nov., and Clostridium renhuaiense sp. nov., two species isolated from the mud in a fermentation cellar used for producing sauce-flavour Chinese liquors.</title>
        <authorList>
            <person name="Yang F."/>
            <person name="Wang H."/>
            <person name="Chen L.Q."/>
            <person name="Zhou N."/>
            <person name="Lu J.J."/>
            <person name="Pu X.X."/>
            <person name="Wan B."/>
            <person name="Wang L."/>
            <person name="Liu S.J."/>
        </authorList>
    </citation>
    <scope>NUCLEOTIDE SEQUENCE [LARGE SCALE GENOMIC DNA]</scope>
    <source>
        <strain evidence="2 3">MT-113</strain>
    </source>
</reference>
<comment type="caution">
    <text evidence="2">The sequence shown here is derived from an EMBL/GenBank/DDBJ whole genome shotgun (WGS) entry which is preliminary data.</text>
</comment>
<sequence length="58" mass="6551">MKNIRQKIILDIIILSVIICGGFGLFKRDLKIFHTAVPDLLTKDTAGRTLENITLQKI</sequence>
<keyword evidence="1" id="KW-0812">Transmembrane</keyword>
<dbReference type="EMBL" id="JBGFFE010000043">
    <property type="protein sequence ID" value="MEY8765028.1"/>
    <property type="molecule type" value="Genomic_DNA"/>
</dbReference>
<evidence type="ECO:0000313" key="2">
    <source>
        <dbReference type="EMBL" id="MEY8765028.1"/>
    </source>
</evidence>
<keyword evidence="1" id="KW-0472">Membrane</keyword>
<accession>A0ABV4E1M3</accession>
<evidence type="ECO:0000256" key="1">
    <source>
        <dbReference type="SAM" id="Phobius"/>
    </source>
</evidence>
<protein>
    <submittedName>
        <fullName evidence="2">Uncharacterized protein</fullName>
    </submittedName>
</protein>
<proteinExistence type="predicted"/>
<gene>
    <name evidence="2" type="ORF">AB8S09_15510</name>
</gene>
<dbReference type="Proteomes" id="UP001565220">
    <property type="component" value="Unassembled WGS sequence"/>
</dbReference>
<organism evidence="2 3">
    <name type="scientific">Clostridium lapidicellarium</name>
    <dbReference type="NCBI Taxonomy" id="3240931"/>
    <lineage>
        <taxon>Bacteria</taxon>
        <taxon>Bacillati</taxon>
        <taxon>Bacillota</taxon>
        <taxon>Clostridia</taxon>
        <taxon>Eubacteriales</taxon>
        <taxon>Clostridiaceae</taxon>
        <taxon>Clostridium</taxon>
    </lineage>
</organism>
<feature type="transmembrane region" description="Helical" evidence="1">
    <location>
        <begin position="7"/>
        <end position="26"/>
    </location>
</feature>
<name>A0ABV4E1M3_9CLOT</name>
<keyword evidence="1" id="KW-1133">Transmembrane helix</keyword>
<keyword evidence="3" id="KW-1185">Reference proteome</keyword>